<evidence type="ECO:0000313" key="4">
    <source>
        <dbReference type="Proteomes" id="UP000256690"/>
    </source>
</evidence>
<keyword evidence="4" id="KW-1185">Reference proteome</keyword>
<sequence>MLSGSSGTSGSWPFAPSLSLSTFFYLSLALTTSILAQDVQLRPTAASSTFPACGLTCSALSQADDSCTPPTAQTTNRQTYVSCFCQSDLLKNLQTTAAGTCDDTCTSSDDQQLLQQWYVDFCNSGGDTDSTSGTTEDSTSNSNSGNNNNSSNNNNNGTSSADSAADTSSSSAANRRAPQSWWDGHYQWVIMVIVLAVGFTAIAILGIWLKKRHDRKHPPYHATQGASGSRVFNQDSLGPDLVPRARSVNTVSFASSSRTNVGPPNRQVPTPSPLQNAQGVDHDVEVREAPR</sequence>
<evidence type="ECO:0008006" key="5">
    <source>
        <dbReference type="Google" id="ProtNLM"/>
    </source>
</evidence>
<feature type="compositionally biased region" description="Polar residues" evidence="1">
    <location>
        <begin position="224"/>
        <end position="236"/>
    </location>
</feature>
<dbReference type="AlphaFoldDB" id="A0A3D8R9H5"/>
<feature type="region of interest" description="Disordered" evidence="1">
    <location>
        <begin position="129"/>
        <end position="172"/>
    </location>
</feature>
<keyword evidence="2" id="KW-0472">Membrane</keyword>
<organism evidence="3 4">
    <name type="scientific">Aspergillus mulundensis</name>
    <dbReference type="NCBI Taxonomy" id="1810919"/>
    <lineage>
        <taxon>Eukaryota</taxon>
        <taxon>Fungi</taxon>
        <taxon>Dikarya</taxon>
        <taxon>Ascomycota</taxon>
        <taxon>Pezizomycotina</taxon>
        <taxon>Eurotiomycetes</taxon>
        <taxon>Eurotiomycetidae</taxon>
        <taxon>Eurotiales</taxon>
        <taxon>Aspergillaceae</taxon>
        <taxon>Aspergillus</taxon>
        <taxon>Aspergillus subgen. Nidulantes</taxon>
    </lineage>
</organism>
<protein>
    <recommendedName>
        <fullName evidence="5">Integral membrane protein</fullName>
    </recommendedName>
</protein>
<feature type="compositionally biased region" description="Polar residues" evidence="1">
    <location>
        <begin position="247"/>
        <end position="278"/>
    </location>
</feature>
<feature type="compositionally biased region" description="Basic and acidic residues" evidence="1">
    <location>
        <begin position="280"/>
        <end position="291"/>
    </location>
</feature>
<name>A0A3D8R9H5_9EURO</name>
<evidence type="ECO:0000256" key="1">
    <source>
        <dbReference type="SAM" id="MobiDB-lite"/>
    </source>
</evidence>
<dbReference type="Proteomes" id="UP000256690">
    <property type="component" value="Unassembled WGS sequence"/>
</dbReference>
<evidence type="ECO:0000256" key="2">
    <source>
        <dbReference type="SAM" id="Phobius"/>
    </source>
</evidence>
<proteinExistence type="predicted"/>
<accession>A0A3D8R9H5</accession>
<reference evidence="3 4" key="1">
    <citation type="journal article" date="2018" name="IMA Fungus">
        <title>IMA Genome-F 9: Draft genome sequence of Annulohypoxylon stygium, Aspergillus mulundensis, Berkeleyomyces basicola (syn. Thielaviopsis basicola), Ceratocystis smalleyi, two Cercospora beticola strains, Coleophoma cylindrospora, Fusarium fracticaudum, Phialophora cf. hyalina, and Morchella septimelata.</title>
        <authorList>
            <person name="Wingfield B.D."/>
            <person name="Bills G.F."/>
            <person name="Dong Y."/>
            <person name="Huang W."/>
            <person name="Nel W.J."/>
            <person name="Swalarsk-Parry B.S."/>
            <person name="Vaghefi N."/>
            <person name="Wilken P.M."/>
            <person name="An Z."/>
            <person name="de Beer Z.W."/>
            <person name="De Vos L."/>
            <person name="Chen L."/>
            <person name="Duong T.A."/>
            <person name="Gao Y."/>
            <person name="Hammerbacher A."/>
            <person name="Kikkert J.R."/>
            <person name="Li Y."/>
            <person name="Li H."/>
            <person name="Li K."/>
            <person name="Li Q."/>
            <person name="Liu X."/>
            <person name="Ma X."/>
            <person name="Naidoo K."/>
            <person name="Pethybridge S.J."/>
            <person name="Sun J."/>
            <person name="Steenkamp E.T."/>
            <person name="van der Nest M.A."/>
            <person name="van Wyk S."/>
            <person name="Wingfield M.J."/>
            <person name="Xiong C."/>
            <person name="Yue Q."/>
            <person name="Zhang X."/>
        </authorList>
    </citation>
    <scope>NUCLEOTIDE SEQUENCE [LARGE SCALE GENOMIC DNA]</scope>
    <source>
        <strain evidence="3 4">DSM 5745</strain>
    </source>
</reference>
<keyword evidence="2" id="KW-1133">Transmembrane helix</keyword>
<dbReference type="OrthoDB" id="5426355at2759"/>
<evidence type="ECO:0000313" key="3">
    <source>
        <dbReference type="EMBL" id="RDW70697.1"/>
    </source>
</evidence>
<feature type="region of interest" description="Disordered" evidence="1">
    <location>
        <begin position="219"/>
        <end position="291"/>
    </location>
</feature>
<dbReference type="EMBL" id="PVWQ01000010">
    <property type="protein sequence ID" value="RDW70697.1"/>
    <property type="molecule type" value="Genomic_DNA"/>
</dbReference>
<gene>
    <name evidence="3" type="ORF">DSM5745_08208</name>
</gene>
<keyword evidence="2" id="KW-0812">Transmembrane</keyword>
<dbReference type="RefSeq" id="XP_026601228.1">
    <property type="nucleotide sequence ID" value="XM_026750224.1"/>
</dbReference>
<comment type="caution">
    <text evidence="3">The sequence shown here is derived from an EMBL/GenBank/DDBJ whole genome shotgun (WGS) entry which is preliminary data.</text>
</comment>
<dbReference type="GeneID" id="38118578"/>
<feature type="transmembrane region" description="Helical" evidence="2">
    <location>
        <begin position="186"/>
        <end position="209"/>
    </location>
</feature>